<accession>A0A6H1P5W0</accession>
<name>A0A6H1P5W0_PRIMG</name>
<gene>
    <name evidence="2" type="ORF">HFZ78_21650</name>
</gene>
<dbReference type="Pfam" id="PF08486">
    <property type="entry name" value="SpoIID"/>
    <property type="match status" value="1"/>
</dbReference>
<dbReference type="InterPro" id="IPR013693">
    <property type="entry name" value="SpoIID/LytB_N"/>
</dbReference>
<dbReference type="InterPro" id="IPR003646">
    <property type="entry name" value="SH3-like_bac-type"/>
</dbReference>
<dbReference type="PROSITE" id="PS51781">
    <property type="entry name" value="SH3B"/>
    <property type="match status" value="1"/>
</dbReference>
<reference evidence="2 3" key="2">
    <citation type="submission" date="2020-04" db="EMBL/GenBank/DDBJ databases">
        <authorList>
            <person name="Fomenkov A."/>
            <person name="Anton B.P."/>
            <person name="Roberts R.J."/>
        </authorList>
    </citation>
    <scope>NUCLEOTIDE SEQUENCE [LARGE SCALE GENOMIC DNA]</scope>
    <source>
        <strain evidence="2 3">S2</strain>
    </source>
</reference>
<dbReference type="PANTHER" id="PTHR30032">
    <property type="entry name" value="N-ACETYLMURAMOYL-L-ALANINE AMIDASE-RELATED"/>
    <property type="match status" value="1"/>
</dbReference>
<evidence type="ECO:0000313" key="2">
    <source>
        <dbReference type="EMBL" id="QIZ08980.1"/>
    </source>
</evidence>
<feature type="domain" description="SH3b" evidence="1">
    <location>
        <begin position="685"/>
        <end position="744"/>
    </location>
</feature>
<dbReference type="PANTHER" id="PTHR30032:SF4">
    <property type="entry name" value="AMIDASE ENHANCER"/>
    <property type="match status" value="1"/>
</dbReference>
<protein>
    <submittedName>
        <fullName evidence="2">SpoIID/LytB domain-containing protein</fullName>
    </submittedName>
</protein>
<dbReference type="NCBIfam" id="TIGR02669">
    <property type="entry name" value="SpoIID_LytB"/>
    <property type="match status" value="1"/>
</dbReference>
<sequence length="744" mass="81721">MKKLGAGFLAFILLINVLILSVSAEKIEPKIKVKLVNYLGNKTEITIRPTGDYYVEQSTVRLTTGKNYLVKYDNNKITILDGITPLFTANTLSLLPLNETNYLSINNRNYLGSFQFVPENSKYVRPINEIFLEDYLKGVVPSEMYAEWNREALKTQAVAARTYALSYQAITIDDTINYQVYGGYVWHPNSTAAVDETKGEVLKVNSSLISAVFSASNGGKTESNANVWGSTPVSYLIIQEDEFDAKTAWDFSVKKQQINPVNLSWSQMKENDTTITNTIKAWMANHGYAGKEIKITAVPVLSLNTPTLGGRVSKGNITVEFFTKDKVNANGSYIPQKFEYKNVAASQIRAMVGNRIMKSYLVSNITETDEKITVEGLGDGHGVGLSQWGAQNRALDGQKYNEILAFYYKGAAIVKDYNEQPTMVVQVPSEPTGQASEEQIVQTPRNTAGQISEDPDEQVPTDKAVQAPTETTEPTVAATPISDKIAPNISEVKVSVDYTKNKAYISFHFNEKAKVTVYIKDSKGNIITYLSKEAVINAGTLKKEYTINSLPNGKYYAGIITEDLSNNRSSTLPSFEVKKVVAVKDKTAPKFSSVKASVDITKNKAGISFKTNETAYVTVFIKSSTGKTLSYLKKDVLTKAGTINLGYSTASLGNGKYSVVMAATDTSKNRSSVTTTFVVKKVVKPKTGKVTVSRLNVRATTSTKTKVIGTLRKNQSVTIVSTTGSWKKIKFGKATGYVSSKYIK</sequence>
<dbReference type="InterPro" id="IPR051922">
    <property type="entry name" value="Bact_Sporulation_Assoc"/>
</dbReference>
<organism evidence="2 3">
    <name type="scientific">Priestia megaterium</name>
    <name type="common">Bacillus megaterium</name>
    <dbReference type="NCBI Taxonomy" id="1404"/>
    <lineage>
        <taxon>Bacteria</taxon>
        <taxon>Bacillati</taxon>
        <taxon>Bacillota</taxon>
        <taxon>Bacilli</taxon>
        <taxon>Bacillales</taxon>
        <taxon>Bacillaceae</taxon>
        <taxon>Priestia</taxon>
    </lineage>
</organism>
<dbReference type="GO" id="GO:0030435">
    <property type="term" value="P:sporulation resulting in formation of a cellular spore"/>
    <property type="evidence" value="ECO:0007669"/>
    <property type="project" value="InterPro"/>
</dbReference>
<dbReference type="Gene3D" id="2.30.30.40">
    <property type="entry name" value="SH3 Domains"/>
    <property type="match status" value="1"/>
</dbReference>
<dbReference type="InterPro" id="IPR013486">
    <property type="entry name" value="SpoIID/LytB"/>
</dbReference>
<reference evidence="2 3" key="1">
    <citation type="submission" date="2020-04" db="EMBL/GenBank/DDBJ databases">
        <title>Genome-Wide Identification of 5-Methylcytosine Sites in Bacterial Genomes By High-Throughput Sequencing of MspJI Restriction Fragments.</title>
        <authorList>
            <person name="Wu V."/>
        </authorList>
    </citation>
    <scope>NUCLEOTIDE SEQUENCE [LARGE SCALE GENOMIC DNA]</scope>
    <source>
        <strain evidence="2 3">S2</strain>
    </source>
</reference>
<dbReference type="Proteomes" id="UP000501868">
    <property type="component" value="Chromosome"/>
</dbReference>
<dbReference type="SMART" id="SM00287">
    <property type="entry name" value="SH3b"/>
    <property type="match status" value="1"/>
</dbReference>
<evidence type="ECO:0000313" key="3">
    <source>
        <dbReference type="Proteomes" id="UP000501868"/>
    </source>
</evidence>
<dbReference type="Pfam" id="PF08239">
    <property type="entry name" value="SH3_3"/>
    <property type="match status" value="1"/>
</dbReference>
<dbReference type="AlphaFoldDB" id="A0A6H1P5W0"/>
<dbReference type="EMBL" id="CP051128">
    <property type="protein sequence ID" value="QIZ08980.1"/>
    <property type="molecule type" value="Genomic_DNA"/>
</dbReference>
<evidence type="ECO:0000259" key="1">
    <source>
        <dbReference type="PROSITE" id="PS51781"/>
    </source>
</evidence>
<proteinExistence type="predicted"/>
<dbReference type="GO" id="GO:0030288">
    <property type="term" value="C:outer membrane-bounded periplasmic space"/>
    <property type="evidence" value="ECO:0007669"/>
    <property type="project" value="TreeGrafter"/>
</dbReference>